<gene>
    <name evidence="1" type="ORF">LCGC14_2265290</name>
</gene>
<dbReference type="AlphaFoldDB" id="A0A0F9CYJ7"/>
<feature type="non-terminal residue" evidence="1">
    <location>
        <position position="148"/>
    </location>
</feature>
<protein>
    <submittedName>
        <fullName evidence="1">Uncharacterized protein</fullName>
    </submittedName>
</protein>
<dbReference type="EMBL" id="LAZR01031196">
    <property type="protein sequence ID" value="KKL54448.1"/>
    <property type="molecule type" value="Genomic_DNA"/>
</dbReference>
<evidence type="ECO:0000313" key="1">
    <source>
        <dbReference type="EMBL" id="KKL54448.1"/>
    </source>
</evidence>
<reference evidence="1" key="1">
    <citation type="journal article" date="2015" name="Nature">
        <title>Complex archaea that bridge the gap between prokaryotes and eukaryotes.</title>
        <authorList>
            <person name="Spang A."/>
            <person name="Saw J.H."/>
            <person name="Jorgensen S.L."/>
            <person name="Zaremba-Niedzwiedzka K."/>
            <person name="Martijn J."/>
            <person name="Lind A.E."/>
            <person name="van Eijk R."/>
            <person name="Schleper C."/>
            <person name="Guy L."/>
            <person name="Ettema T.J."/>
        </authorList>
    </citation>
    <scope>NUCLEOTIDE SEQUENCE</scope>
</reference>
<name>A0A0F9CYJ7_9ZZZZ</name>
<organism evidence="1">
    <name type="scientific">marine sediment metagenome</name>
    <dbReference type="NCBI Taxonomy" id="412755"/>
    <lineage>
        <taxon>unclassified sequences</taxon>
        <taxon>metagenomes</taxon>
        <taxon>ecological metagenomes</taxon>
    </lineage>
</organism>
<proteinExistence type="predicted"/>
<accession>A0A0F9CYJ7</accession>
<comment type="caution">
    <text evidence="1">The sequence shown here is derived from an EMBL/GenBank/DDBJ whole genome shotgun (WGS) entry which is preliminary data.</text>
</comment>
<sequence>MSSLFARLVAMIGATMILMRRWGTSSEPPAVGTAPAIPQAKPQGIPTLKMPTARGWRGDEKPTAAPGLAVNAFASDLKHPRWIHVLPNDDVLVAEALGVPGGRITSAFQYAIHSTMKRAAAVGKSANRISLLRDADGDGTAEIRHDFM</sequence>